<comment type="caution">
    <text evidence="1">The sequence shown here is derived from an EMBL/GenBank/DDBJ whole genome shotgun (WGS) entry which is preliminary data.</text>
</comment>
<sequence>MFAVFVDILNNIALGPQNRKVKRYLDEAMYESVSDDPGKVLLSQLRGFKERELLRTTFDKYCIEDASQHIYWNEGSFGKHVRSTFSESAISDPAIRLLWRSFHFYAYHPFPHQLQDAKINYDAFQRAALLTIFQCDDLLGTREFEWYWRKDEAFFRRASCERIFRSIGVPETATQLSSRQSDMTSIVSDAMDVLVMTAPQFMHVAQREVKREHVSTLIGLLLRMRLKKDKWAWLYHHGDFAEANPAAEELAEALTGSLFGNESDQTMAPKQLSEAISLIPNLQLRFYQLWAVLFQPSAATGDISQAPEAAPTHVNGAISLFAPQIKTENRYDKRSIQRDARIVLEKKQVLPDSSNIAMVGLVQSLSHHSSAYIVLLTGVAAATAQKAVVGAYFPGLCTDEDNEKYKTGANNRHMLFQLHPRFRFLPCAGSNVPVSDLVKTEGIQVFLNKIAIDEGSAPCNKPYWIRHSNGQGAGLRIDPETKTATLVSGDQRWYGELNLDGNNVFAKNYWKVVVQNAQMDIFTVT</sequence>
<evidence type="ECO:0008006" key="3">
    <source>
        <dbReference type="Google" id="ProtNLM"/>
    </source>
</evidence>
<protein>
    <recommendedName>
        <fullName evidence="3">TLDc domain-containing protein</fullName>
    </recommendedName>
</protein>
<reference evidence="1 2" key="1">
    <citation type="submission" date="2024-01" db="EMBL/GenBank/DDBJ databases">
        <title>Complete genome of Cladobotryum mycophilum ATHUM6906.</title>
        <authorList>
            <person name="Christinaki A.C."/>
            <person name="Myridakis A.I."/>
            <person name="Kouvelis V.N."/>
        </authorList>
    </citation>
    <scope>NUCLEOTIDE SEQUENCE [LARGE SCALE GENOMIC DNA]</scope>
    <source>
        <strain evidence="1 2">ATHUM6906</strain>
    </source>
</reference>
<accession>A0ABR0SSY0</accession>
<keyword evidence="2" id="KW-1185">Reference proteome</keyword>
<evidence type="ECO:0000313" key="2">
    <source>
        <dbReference type="Proteomes" id="UP001338125"/>
    </source>
</evidence>
<dbReference type="Proteomes" id="UP001338125">
    <property type="component" value="Unassembled WGS sequence"/>
</dbReference>
<proteinExistence type="predicted"/>
<evidence type="ECO:0000313" key="1">
    <source>
        <dbReference type="EMBL" id="KAK5994865.1"/>
    </source>
</evidence>
<organism evidence="1 2">
    <name type="scientific">Cladobotryum mycophilum</name>
    <dbReference type="NCBI Taxonomy" id="491253"/>
    <lineage>
        <taxon>Eukaryota</taxon>
        <taxon>Fungi</taxon>
        <taxon>Dikarya</taxon>
        <taxon>Ascomycota</taxon>
        <taxon>Pezizomycotina</taxon>
        <taxon>Sordariomycetes</taxon>
        <taxon>Hypocreomycetidae</taxon>
        <taxon>Hypocreales</taxon>
        <taxon>Hypocreaceae</taxon>
        <taxon>Cladobotryum</taxon>
    </lineage>
</organism>
<dbReference type="EMBL" id="JAVFKD010000004">
    <property type="protein sequence ID" value="KAK5994865.1"/>
    <property type="molecule type" value="Genomic_DNA"/>
</dbReference>
<gene>
    <name evidence="1" type="ORF">PT974_03251</name>
</gene>
<name>A0ABR0SSY0_9HYPO</name>